<reference evidence="2" key="2">
    <citation type="journal article" date="2021" name="PeerJ">
        <title>Extensive microbial diversity within the chicken gut microbiome revealed by metagenomics and culture.</title>
        <authorList>
            <person name="Gilroy R."/>
            <person name="Ravi A."/>
            <person name="Getino M."/>
            <person name="Pursley I."/>
            <person name="Horton D.L."/>
            <person name="Alikhan N.F."/>
            <person name="Baker D."/>
            <person name="Gharbi K."/>
            <person name="Hall N."/>
            <person name="Watson M."/>
            <person name="Adriaenssens E.M."/>
            <person name="Foster-Nyarko E."/>
            <person name="Jarju S."/>
            <person name="Secka A."/>
            <person name="Antonio M."/>
            <person name="Oren A."/>
            <person name="Chaudhuri R.R."/>
            <person name="La Ragione R."/>
            <person name="Hildebrand F."/>
            <person name="Pallen M.J."/>
        </authorList>
    </citation>
    <scope>NUCLEOTIDE SEQUENCE</scope>
    <source>
        <strain evidence="2">CHK176-6737</strain>
    </source>
</reference>
<dbReference type="EMBL" id="DVNM01000031">
    <property type="protein sequence ID" value="HIU69441.1"/>
    <property type="molecule type" value="Genomic_DNA"/>
</dbReference>
<evidence type="ECO:0000313" key="3">
    <source>
        <dbReference type="Proteomes" id="UP000824125"/>
    </source>
</evidence>
<accession>A0A9D1SPC3</accession>
<dbReference type="InterPro" id="IPR048667">
    <property type="entry name" value="Imm5-like"/>
</dbReference>
<proteinExistence type="predicted"/>
<dbReference type="Pfam" id="PF21805">
    <property type="entry name" value="Imm5_like"/>
    <property type="match status" value="1"/>
</dbReference>
<evidence type="ECO:0000313" key="2">
    <source>
        <dbReference type="EMBL" id="HIU69441.1"/>
    </source>
</evidence>
<protein>
    <recommendedName>
        <fullName evidence="1">Imm-5-like domain-containing protein</fullName>
    </recommendedName>
</protein>
<organism evidence="2 3">
    <name type="scientific">Candidatus Scybalenecus merdavium</name>
    <dbReference type="NCBI Taxonomy" id="2840939"/>
    <lineage>
        <taxon>Bacteria</taxon>
        <taxon>Bacillati</taxon>
        <taxon>Bacillota</taxon>
        <taxon>Clostridia</taxon>
        <taxon>Eubacteriales</taxon>
        <taxon>Oscillospiraceae</taxon>
        <taxon>Oscillospiraceae incertae sedis</taxon>
        <taxon>Candidatus Scybalenecus</taxon>
    </lineage>
</organism>
<evidence type="ECO:0000259" key="1">
    <source>
        <dbReference type="Pfam" id="PF21805"/>
    </source>
</evidence>
<gene>
    <name evidence="2" type="ORF">IAD23_05715</name>
</gene>
<feature type="domain" description="Imm-5-like" evidence="1">
    <location>
        <begin position="36"/>
        <end position="136"/>
    </location>
</feature>
<comment type="caution">
    <text evidence="2">The sequence shown here is derived from an EMBL/GenBank/DDBJ whole genome shotgun (WGS) entry which is preliminary data.</text>
</comment>
<reference evidence="2" key="1">
    <citation type="submission" date="2020-10" db="EMBL/GenBank/DDBJ databases">
        <authorList>
            <person name="Gilroy R."/>
        </authorList>
    </citation>
    <scope>NUCLEOTIDE SEQUENCE</scope>
    <source>
        <strain evidence="2">CHK176-6737</strain>
    </source>
</reference>
<sequence>MNLSDVYARKKRGCQILFTRQSGCLQPFRMQLCRCDRRAVVLWALTMARQTAGELAEKYPQHSDVQTAVEVCFAWASGKVKMPQAKPYILQVHAMAKTVSDPADAARFHAVGQACSAVHTETHAMGFAVYDCTALVCAVP</sequence>
<dbReference type="Proteomes" id="UP000824125">
    <property type="component" value="Unassembled WGS sequence"/>
</dbReference>
<name>A0A9D1SPC3_9FIRM</name>
<dbReference type="AlphaFoldDB" id="A0A9D1SPC3"/>